<evidence type="ECO:0000313" key="1">
    <source>
        <dbReference type="EMBL" id="KAI3820462.1"/>
    </source>
</evidence>
<accession>A0ACB9JJE8</accession>
<protein>
    <submittedName>
        <fullName evidence="1">Uncharacterized protein</fullName>
    </submittedName>
</protein>
<evidence type="ECO:0000313" key="2">
    <source>
        <dbReference type="Proteomes" id="UP001056120"/>
    </source>
</evidence>
<gene>
    <name evidence="1" type="ORF">L1987_08009</name>
</gene>
<proteinExistence type="predicted"/>
<dbReference type="EMBL" id="CM042020">
    <property type="protein sequence ID" value="KAI3820462.1"/>
    <property type="molecule type" value="Genomic_DNA"/>
</dbReference>
<comment type="caution">
    <text evidence="1">The sequence shown here is derived from an EMBL/GenBank/DDBJ whole genome shotgun (WGS) entry which is preliminary data.</text>
</comment>
<name>A0ACB9JJE8_9ASTR</name>
<dbReference type="Proteomes" id="UP001056120">
    <property type="component" value="Linkage Group LG03"/>
</dbReference>
<reference evidence="2" key="1">
    <citation type="journal article" date="2022" name="Mol. Ecol. Resour.">
        <title>The genomes of chicory, endive, great burdock and yacon provide insights into Asteraceae palaeo-polyploidization history and plant inulin production.</title>
        <authorList>
            <person name="Fan W."/>
            <person name="Wang S."/>
            <person name="Wang H."/>
            <person name="Wang A."/>
            <person name="Jiang F."/>
            <person name="Liu H."/>
            <person name="Zhao H."/>
            <person name="Xu D."/>
            <person name="Zhang Y."/>
        </authorList>
    </citation>
    <scope>NUCLEOTIDE SEQUENCE [LARGE SCALE GENOMIC DNA]</scope>
    <source>
        <strain evidence="2">cv. Yunnan</strain>
    </source>
</reference>
<organism evidence="1 2">
    <name type="scientific">Smallanthus sonchifolius</name>
    <dbReference type="NCBI Taxonomy" id="185202"/>
    <lineage>
        <taxon>Eukaryota</taxon>
        <taxon>Viridiplantae</taxon>
        <taxon>Streptophyta</taxon>
        <taxon>Embryophyta</taxon>
        <taxon>Tracheophyta</taxon>
        <taxon>Spermatophyta</taxon>
        <taxon>Magnoliopsida</taxon>
        <taxon>eudicotyledons</taxon>
        <taxon>Gunneridae</taxon>
        <taxon>Pentapetalae</taxon>
        <taxon>asterids</taxon>
        <taxon>campanulids</taxon>
        <taxon>Asterales</taxon>
        <taxon>Asteraceae</taxon>
        <taxon>Asteroideae</taxon>
        <taxon>Heliantheae alliance</taxon>
        <taxon>Millerieae</taxon>
        <taxon>Smallanthus</taxon>
    </lineage>
</organism>
<keyword evidence="2" id="KW-1185">Reference proteome</keyword>
<sequence length="84" mass="9454">MVFRTGQEDVLDQASKETVFNLPLYKCLFDHSTSIHSVNEEALVILDMSRDCFQPGFKPNFIHINAGVKIGRLSSITSVRITLL</sequence>
<reference evidence="1 2" key="2">
    <citation type="journal article" date="2022" name="Mol. Ecol. Resour.">
        <title>The genomes of chicory, endive, great burdock and yacon provide insights into Asteraceae paleo-polyploidization history and plant inulin production.</title>
        <authorList>
            <person name="Fan W."/>
            <person name="Wang S."/>
            <person name="Wang H."/>
            <person name="Wang A."/>
            <person name="Jiang F."/>
            <person name="Liu H."/>
            <person name="Zhao H."/>
            <person name="Xu D."/>
            <person name="Zhang Y."/>
        </authorList>
    </citation>
    <scope>NUCLEOTIDE SEQUENCE [LARGE SCALE GENOMIC DNA]</scope>
    <source>
        <strain evidence="2">cv. Yunnan</strain>
        <tissue evidence="1">Leaves</tissue>
    </source>
</reference>